<keyword evidence="2" id="KW-1185">Reference proteome</keyword>
<sequence length="200" mass="22412">MCIEVDYHCICGLYARTERMACGFSLMDPLDPTHEQTHQLHKVNLALPRDEWDARQGLCPQEGCAQNDELPGEGEGEGLLKCPGCSTLIGEDQPTPETIINGAKFLDRALWDSHECEVAFCPFNTPSMNRANQNFTAFVDRMQREPEPSEAVWNPAEDERILDLAGLGADEELIANMVSRSVAEVQDRLDYLRLLKEVFG</sequence>
<dbReference type="EMBL" id="JAUJFL010000004">
    <property type="protein sequence ID" value="KAK2604794.1"/>
    <property type="molecule type" value="Genomic_DNA"/>
</dbReference>
<evidence type="ECO:0000313" key="1">
    <source>
        <dbReference type="EMBL" id="KAK2604794.1"/>
    </source>
</evidence>
<dbReference type="AlphaFoldDB" id="A0AAD9W269"/>
<organism evidence="1 2">
    <name type="scientific">Phomopsis amygdali</name>
    <name type="common">Fusicoccum amygdali</name>
    <dbReference type="NCBI Taxonomy" id="1214568"/>
    <lineage>
        <taxon>Eukaryota</taxon>
        <taxon>Fungi</taxon>
        <taxon>Dikarya</taxon>
        <taxon>Ascomycota</taxon>
        <taxon>Pezizomycotina</taxon>
        <taxon>Sordariomycetes</taxon>
        <taxon>Sordariomycetidae</taxon>
        <taxon>Diaporthales</taxon>
        <taxon>Diaporthaceae</taxon>
        <taxon>Diaporthe</taxon>
    </lineage>
</organism>
<protein>
    <submittedName>
        <fullName evidence="1">Uncharacterized protein</fullName>
    </submittedName>
</protein>
<proteinExistence type="predicted"/>
<comment type="caution">
    <text evidence="1">The sequence shown here is derived from an EMBL/GenBank/DDBJ whole genome shotgun (WGS) entry which is preliminary data.</text>
</comment>
<evidence type="ECO:0000313" key="2">
    <source>
        <dbReference type="Proteomes" id="UP001265746"/>
    </source>
</evidence>
<gene>
    <name evidence="1" type="ORF">N8I77_007694</name>
</gene>
<accession>A0AAD9W269</accession>
<dbReference type="Proteomes" id="UP001265746">
    <property type="component" value="Unassembled WGS sequence"/>
</dbReference>
<name>A0AAD9W269_PHOAM</name>
<reference evidence="1" key="1">
    <citation type="submission" date="2023-06" db="EMBL/GenBank/DDBJ databases">
        <authorList>
            <person name="Noh H."/>
        </authorList>
    </citation>
    <scope>NUCLEOTIDE SEQUENCE</scope>
    <source>
        <strain evidence="1">DUCC20226</strain>
    </source>
</reference>